<evidence type="ECO:0008006" key="3">
    <source>
        <dbReference type="Google" id="ProtNLM"/>
    </source>
</evidence>
<evidence type="ECO:0000313" key="1">
    <source>
        <dbReference type="EMBL" id="KAF9782368.1"/>
    </source>
</evidence>
<reference evidence="1" key="1">
    <citation type="journal article" date="2020" name="Nat. Commun.">
        <title>Large-scale genome sequencing of mycorrhizal fungi provides insights into the early evolution of symbiotic traits.</title>
        <authorList>
            <person name="Miyauchi S."/>
            <person name="Kiss E."/>
            <person name="Kuo A."/>
            <person name="Drula E."/>
            <person name="Kohler A."/>
            <person name="Sanchez-Garcia M."/>
            <person name="Morin E."/>
            <person name="Andreopoulos B."/>
            <person name="Barry K.W."/>
            <person name="Bonito G."/>
            <person name="Buee M."/>
            <person name="Carver A."/>
            <person name="Chen C."/>
            <person name="Cichocki N."/>
            <person name="Clum A."/>
            <person name="Culley D."/>
            <person name="Crous P.W."/>
            <person name="Fauchery L."/>
            <person name="Girlanda M."/>
            <person name="Hayes R.D."/>
            <person name="Keri Z."/>
            <person name="LaButti K."/>
            <person name="Lipzen A."/>
            <person name="Lombard V."/>
            <person name="Magnuson J."/>
            <person name="Maillard F."/>
            <person name="Murat C."/>
            <person name="Nolan M."/>
            <person name="Ohm R.A."/>
            <person name="Pangilinan J."/>
            <person name="Pereira M.F."/>
            <person name="Perotto S."/>
            <person name="Peter M."/>
            <person name="Pfister S."/>
            <person name="Riley R."/>
            <person name="Sitrit Y."/>
            <person name="Stielow J.B."/>
            <person name="Szollosi G."/>
            <person name="Zifcakova L."/>
            <person name="Stursova M."/>
            <person name="Spatafora J.W."/>
            <person name="Tedersoo L."/>
            <person name="Vaario L.M."/>
            <person name="Yamada A."/>
            <person name="Yan M."/>
            <person name="Wang P."/>
            <person name="Xu J."/>
            <person name="Bruns T."/>
            <person name="Baldrian P."/>
            <person name="Vilgalys R."/>
            <person name="Dunand C."/>
            <person name="Henrissat B."/>
            <person name="Grigoriev I.V."/>
            <person name="Hibbett D."/>
            <person name="Nagy L.G."/>
            <person name="Martin F.M."/>
        </authorList>
    </citation>
    <scope>NUCLEOTIDE SEQUENCE</scope>
    <source>
        <strain evidence="1">UH-Tt-Lm1</strain>
    </source>
</reference>
<name>A0A9P6L4H4_9AGAM</name>
<protein>
    <recommendedName>
        <fullName evidence="3">DUF659 domain-containing protein</fullName>
    </recommendedName>
</protein>
<dbReference type="AlphaFoldDB" id="A0A9P6L4H4"/>
<organism evidence="1 2">
    <name type="scientific">Thelephora terrestris</name>
    <dbReference type="NCBI Taxonomy" id="56493"/>
    <lineage>
        <taxon>Eukaryota</taxon>
        <taxon>Fungi</taxon>
        <taxon>Dikarya</taxon>
        <taxon>Basidiomycota</taxon>
        <taxon>Agaricomycotina</taxon>
        <taxon>Agaricomycetes</taxon>
        <taxon>Thelephorales</taxon>
        <taxon>Thelephoraceae</taxon>
        <taxon>Thelephora</taxon>
    </lineage>
</organism>
<gene>
    <name evidence="1" type="ORF">BJ322DRAFT_1010247</name>
</gene>
<reference evidence="1" key="2">
    <citation type="submission" date="2020-11" db="EMBL/GenBank/DDBJ databases">
        <authorList>
            <consortium name="DOE Joint Genome Institute"/>
            <person name="Kuo A."/>
            <person name="Miyauchi S."/>
            <person name="Kiss E."/>
            <person name="Drula E."/>
            <person name="Kohler A."/>
            <person name="Sanchez-Garcia M."/>
            <person name="Andreopoulos B."/>
            <person name="Barry K.W."/>
            <person name="Bonito G."/>
            <person name="Buee M."/>
            <person name="Carver A."/>
            <person name="Chen C."/>
            <person name="Cichocki N."/>
            <person name="Clum A."/>
            <person name="Culley D."/>
            <person name="Crous P.W."/>
            <person name="Fauchery L."/>
            <person name="Girlanda M."/>
            <person name="Hayes R."/>
            <person name="Keri Z."/>
            <person name="Labutti K."/>
            <person name="Lipzen A."/>
            <person name="Lombard V."/>
            <person name="Magnuson J."/>
            <person name="Maillard F."/>
            <person name="Morin E."/>
            <person name="Murat C."/>
            <person name="Nolan M."/>
            <person name="Ohm R."/>
            <person name="Pangilinan J."/>
            <person name="Pereira M."/>
            <person name="Perotto S."/>
            <person name="Peter M."/>
            <person name="Riley R."/>
            <person name="Sitrit Y."/>
            <person name="Stielow B."/>
            <person name="Szollosi G."/>
            <person name="Zifcakova L."/>
            <person name="Stursova M."/>
            <person name="Spatafora J.W."/>
            <person name="Tedersoo L."/>
            <person name="Vaario L.-M."/>
            <person name="Yamada A."/>
            <person name="Yan M."/>
            <person name="Wang P."/>
            <person name="Xu J."/>
            <person name="Bruns T."/>
            <person name="Baldrian P."/>
            <person name="Vilgalys R."/>
            <person name="Henrissat B."/>
            <person name="Grigoriev I.V."/>
            <person name="Hibbett D."/>
            <person name="Nagy L.G."/>
            <person name="Martin F.M."/>
        </authorList>
    </citation>
    <scope>NUCLEOTIDE SEQUENCE</scope>
    <source>
        <strain evidence="1">UH-Tt-Lm1</strain>
    </source>
</reference>
<evidence type="ECO:0000313" key="2">
    <source>
        <dbReference type="Proteomes" id="UP000736335"/>
    </source>
</evidence>
<comment type="caution">
    <text evidence="1">The sequence shown here is derived from an EMBL/GenBank/DDBJ whole genome shotgun (WGS) entry which is preliminary data.</text>
</comment>
<keyword evidence="2" id="KW-1185">Reference proteome</keyword>
<accession>A0A9P6L4H4</accession>
<proteinExistence type="predicted"/>
<dbReference type="Proteomes" id="UP000736335">
    <property type="component" value="Unassembled WGS sequence"/>
</dbReference>
<dbReference type="EMBL" id="WIUZ02000012">
    <property type="protein sequence ID" value="KAF9782368.1"/>
    <property type="molecule type" value="Genomic_DNA"/>
</dbReference>
<dbReference type="OrthoDB" id="2423954at2759"/>
<sequence length="133" mass="15244">MDLPIPISQSQSQSVLIDNPGVWLPEFQRKFEERIARLTVSAGMPLSWVDNPEWIDFINDFVPSARSPSRKVLTNRLIPMVAKSYRDMAKIAARNQNVTLQADGWTGVNFHHLLAFMISFNNQVWFETPSQDL</sequence>